<dbReference type="Gene3D" id="1.10.10.2840">
    <property type="entry name" value="PucR C-terminal helix-turn-helix domain"/>
    <property type="match status" value="1"/>
</dbReference>
<keyword evidence="6" id="KW-1185">Reference proteome</keyword>
<dbReference type="Pfam" id="PF13556">
    <property type="entry name" value="HTH_30"/>
    <property type="match status" value="1"/>
</dbReference>
<evidence type="ECO:0000313" key="6">
    <source>
        <dbReference type="Proteomes" id="UP000595349"/>
    </source>
</evidence>
<organism evidence="5 6">
    <name type="scientific">Salicibibacter cibi</name>
    <dbReference type="NCBI Taxonomy" id="2743001"/>
    <lineage>
        <taxon>Bacteria</taxon>
        <taxon>Bacillati</taxon>
        <taxon>Bacillota</taxon>
        <taxon>Bacilli</taxon>
        <taxon>Bacillales</taxon>
        <taxon>Bacillaceae</taxon>
        <taxon>Salicibibacter</taxon>
    </lineage>
</organism>
<name>A0A7T7CE72_9BACI</name>
<evidence type="ECO:0000313" key="5">
    <source>
        <dbReference type="EMBL" id="QQK78753.1"/>
    </source>
</evidence>
<dbReference type="EMBL" id="CP054706">
    <property type="protein sequence ID" value="QQK78753.1"/>
    <property type="molecule type" value="Genomic_DNA"/>
</dbReference>
<dbReference type="RefSeq" id="WP_200087354.1">
    <property type="nucleotide sequence ID" value="NZ_CP054706.1"/>
</dbReference>
<dbReference type="InterPro" id="IPR051448">
    <property type="entry name" value="CdaR-like_regulators"/>
</dbReference>
<dbReference type="KEGG" id="scib:HUG20_01765"/>
<dbReference type="InterPro" id="IPR025736">
    <property type="entry name" value="PucR_C-HTH_dom"/>
</dbReference>
<proteinExistence type="inferred from homology"/>
<dbReference type="Proteomes" id="UP000595349">
    <property type="component" value="Chromosome"/>
</dbReference>
<comment type="similarity">
    <text evidence="1">Belongs to the CdaR family.</text>
</comment>
<sequence>MRTVEEILQRPMFESAHVVNQKADLKRDVRWVHVLEITEFETLLRGNEMILSTGVALDGRGVDYVKKLIANDVACLCIELGEHFSAVPKDMIELADTHQFPIIVFTSIVRFVDITHDVHAELINSQHHQLSELDRLSNEFHQLTLHAHGNMKILKKLQSVTDRELIFLPTDDTSYFLPALDKQEQTRVRSEVHKTSTAAENNGSWFDEKRQKSFRLKPIEAMGQKWGFVLMRSCVPLTSFETHALDRATASLAQNLLRIFYTEEKKLLAEHSWIHDLIEQKIKTENEALSKLYKSINSDLTYRICVVKMSEPSDQSTDTRALQYQAMRHIRSLFQKHGLESFITISQNNTFLVLSVDKQFDDQEKKRIAKTVAQLEKTSQNFHLHLFTSQTYHKLLEAHLAFQEAENVMKLDNMQTNATFHFYEDIGAYQLLLKLDDVTINGFIHTYLSPLLRYDRDKNSTLLHTLHVYLKLNCSKQQSAQELQIARQTLYQRLDKIEQLLGWELTTNPHVRVATEVAIAAYHLTRH</sequence>
<feature type="domain" description="Purine catabolism PurC-like" evidence="2">
    <location>
        <begin position="6"/>
        <end position="122"/>
    </location>
</feature>
<feature type="domain" description="PucR C-terminal helix-turn-helix" evidence="3">
    <location>
        <begin position="462"/>
        <end position="521"/>
    </location>
</feature>
<protein>
    <submittedName>
        <fullName evidence="5">PucR family transcriptional regulator ligand-binding domain-containing protein</fullName>
    </submittedName>
</protein>
<dbReference type="PANTHER" id="PTHR33744">
    <property type="entry name" value="CARBOHYDRATE DIACID REGULATOR"/>
    <property type="match status" value="1"/>
</dbReference>
<dbReference type="InterPro" id="IPR012914">
    <property type="entry name" value="PucR_dom"/>
</dbReference>
<dbReference type="Pfam" id="PF17853">
    <property type="entry name" value="GGDEF_2"/>
    <property type="match status" value="1"/>
</dbReference>
<evidence type="ECO:0000259" key="3">
    <source>
        <dbReference type="Pfam" id="PF13556"/>
    </source>
</evidence>
<gene>
    <name evidence="5" type="ORF">HUG20_01765</name>
</gene>
<dbReference type="AlphaFoldDB" id="A0A7T7CE72"/>
<evidence type="ECO:0000259" key="2">
    <source>
        <dbReference type="Pfam" id="PF07905"/>
    </source>
</evidence>
<evidence type="ECO:0000259" key="4">
    <source>
        <dbReference type="Pfam" id="PF17853"/>
    </source>
</evidence>
<dbReference type="InterPro" id="IPR041522">
    <property type="entry name" value="CdaR_GGDEF"/>
</dbReference>
<dbReference type="InterPro" id="IPR042070">
    <property type="entry name" value="PucR_C-HTH_sf"/>
</dbReference>
<dbReference type="Pfam" id="PF07905">
    <property type="entry name" value="PucR"/>
    <property type="match status" value="1"/>
</dbReference>
<reference evidence="5 6" key="1">
    <citation type="submission" date="2020-06" db="EMBL/GenBank/DDBJ databases">
        <title>Genomic analysis of Salicibibacter sp. NKC21-4.</title>
        <authorList>
            <person name="Oh Y.J."/>
        </authorList>
    </citation>
    <scope>NUCLEOTIDE SEQUENCE [LARGE SCALE GENOMIC DNA]</scope>
    <source>
        <strain evidence="5 6">NKC21-4</strain>
    </source>
</reference>
<dbReference type="PANTHER" id="PTHR33744:SF7">
    <property type="entry name" value="PUCR FAMILY TRANSCRIPTIONAL REGULATOR"/>
    <property type="match status" value="1"/>
</dbReference>
<accession>A0A7T7CE72</accession>
<evidence type="ECO:0000256" key="1">
    <source>
        <dbReference type="ARBA" id="ARBA00006754"/>
    </source>
</evidence>
<feature type="domain" description="CdaR GGDEF-like" evidence="4">
    <location>
        <begin position="296"/>
        <end position="410"/>
    </location>
</feature>